<dbReference type="Gene3D" id="1.10.620.20">
    <property type="entry name" value="Ribonucleotide Reductase, subunit A"/>
    <property type="match status" value="1"/>
</dbReference>
<comment type="catalytic activity">
    <reaction evidence="4">
        <text>propane + NADH + O2 + H(+) = propan-2-ol + NAD(+) + H2O</text>
        <dbReference type="Rhea" id="RHEA:49992"/>
        <dbReference type="ChEBI" id="CHEBI:15377"/>
        <dbReference type="ChEBI" id="CHEBI:15378"/>
        <dbReference type="ChEBI" id="CHEBI:15379"/>
        <dbReference type="ChEBI" id="CHEBI:17824"/>
        <dbReference type="ChEBI" id="CHEBI:32879"/>
        <dbReference type="ChEBI" id="CHEBI:57540"/>
        <dbReference type="ChEBI" id="CHEBI:57945"/>
        <dbReference type="EC" id="1.14.13.227"/>
    </reaction>
</comment>
<evidence type="ECO:0000256" key="3">
    <source>
        <dbReference type="ARBA" id="ARBA00023033"/>
    </source>
</evidence>
<evidence type="ECO:0000256" key="4">
    <source>
        <dbReference type="ARBA" id="ARBA00048941"/>
    </source>
</evidence>
<keyword evidence="7" id="KW-1185">Reference proteome</keyword>
<evidence type="ECO:0000256" key="2">
    <source>
        <dbReference type="ARBA" id="ARBA00023002"/>
    </source>
</evidence>
<dbReference type="InterPro" id="IPR012078">
    <property type="entry name" value="MP_mOase_hydro"/>
</dbReference>
<reference evidence="6 7" key="1">
    <citation type="submission" date="2018-11" db="EMBL/GenBank/DDBJ databases">
        <title>Gordonia insulae sp. nov., isolated from an island soil.</title>
        <authorList>
            <person name="Kim Y.S."/>
            <person name="Kim S.B."/>
        </authorList>
    </citation>
    <scope>NUCLEOTIDE SEQUENCE [LARGE SCALE GENOMIC DNA]</scope>
    <source>
        <strain evidence="6 7">MMS17-SY073</strain>
    </source>
</reference>
<keyword evidence="3 6" id="KW-0503">Monooxygenase</keyword>
<dbReference type="CDD" id="cd01058">
    <property type="entry name" value="AAMH_B"/>
    <property type="match status" value="1"/>
</dbReference>
<dbReference type="EC" id="1.14.13.227" evidence="1"/>
<evidence type="ECO:0000256" key="5">
    <source>
        <dbReference type="SAM" id="MobiDB-lite"/>
    </source>
</evidence>
<proteinExistence type="predicted"/>
<dbReference type="PIRSF" id="PIRSF000040">
    <property type="entry name" value="MMOH_comp"/>
    <property type="match status" value="1"/>
</dbReference>
<name>A0A3G8JTW8_9ACTN</name>
<gene>
    <name evidence="6" type="primary">mmoY</name>
    <name evidence="6" type="ORF">D7316_05134</name>
</gene>
<dbReference type="InterPro" id="IPR012348">
    <property type="entry name" value="RNR-like"/>
</dbReference>
<dbReference type="InterPro" id="IPR009078">
    <property type="entry name" value="Ferritin-like_SF"/>
</dbReference>
<dbReference type="Proteomes" id="UP000271469">
    <property type="component" value="Chromosome"/>
</dbReference>
<accession>A0A3G8JTW8</accession>
<dbReference type="Pfam" id="PF02332">
    <property type="entry name" value="Phenol_Hydrox"/>
    <property type="match status" value="1"/>
</dbReference>
<organism evidence="6 7">
    <name type="scientific">Gordonia insulae</name>
    <dbReference type="NCBI Taxonomy" id="2420509"/>
    <lineage>
        <taxon>Bacteria</taxon>
        <taxon>Bacillati</taxon>
        <taxon>Actinomycetota</taxon>
        <taxon>Actinomycetes</taxon>
        <taxon>Mycobacteriales</taxon>
        <taxon>Gordoniaceae</taxon>
        <taxon>Gordonia</taxon>
    </lineage>
</organism>
<dbReference type="EMBL" id="CP033972">
    <property type="protein sequence ID" value="AZG48517.1"/>
    <property type="molecule type" value="Genomic_DNA"/>
</dbReference>
<dbReference type="InterPro" id="IPR003430">
    <property type="entry name" value="Phenol_Hydrox"/>
</dbReference>
<evidence type="ECO:0000313" key="6">
    <source>
        <dbReference type="EMBL" id="AZG48517.1"/>
    </source>
</evidence>
<keyword evidence="2 6" id="KW-0560">Oxidoreductase</keyword>
<evidence type="ECO:0000313" key="7">
    <source>
        <dbReference type="Proteomes" id="UP000271469"/>
    </source>
</evidence>
<sequence length="378" mass="42596">MSAPAVPESSTPAPSPQRERSFPSIEFTDAEAGAKVFPSSKSRKYSYYTPAKKRATMYEDVTVDVQPDPERHLTQGWIYGFGDGPGGYPQEWTAAKSSNWHAFLDPNEEWEQTIFRNNSAVVHQVDLCLQNAKRARAYDGWNSAWLTFIARNLGAWMHAESGMGLHVFTSIQRSGPTNMINNAVAVSAAHKLRFAQDLALFNLDLSEAEEGFDGQIHKEVWQSAPEWQPTREAVERLTAIGDWCELLFATKIVFEQLVGSLFRSELVMQVAARNGDYITPTIVGTGEYDYDRDLNYSRALFQMLSRDPEHGAANRELFGRWMAEWVPRCLDAARALQPIWSQPADKSVTFAISLENAKTHMRDVLTAIEVDIPEELKQ</sequence>
<dbReference type="KEGG" id="gom:D7316_05134"/>
<feature type="region of interest" description="Disordered" evidence="5">
    <location>
        <begin position="1"/>
        <end position="27"/>
    </location>
</feature>
<dbReference type="SUPFAM" id="SSF47240">
    <property type="entry name" value="Ferritin-like"/>
    <property type="match status" value="1"/>
</dbReference>
<protein>
    <recommendedName>
        <fullName evidence="1">propane 2-monooxygenase</fullName>
        <ecNumber evidence="1">1.14.13.227</ecNumber>
    </recommendedName>
</protein>
<dbReference type="OrthoDB" id="9806768at2"/>
<dbReference type="AlphaFoldDB" id="A0A3G8JTW8"/>
<dbReference type="RefSeq" id="WP_124710712.1">
    <property type="nucleotide sequence ID" value="NZ_CP033972.1"/>
</dbReference>
<dbReference type="GO" id="GO:0016709">
    <property type="term" value="F:oxidoreductase activity, acting on paired donors, with incorporation or reduction of molecular oxygen, NAD(P)H as one donor, and incorporation of one atom of oxygen"/>
    <property type="evidence" value="ECO:0007669"/>
    <property type="project" value="InterPro"/>
</dbReference>
<evidence type="ECO:0000256" key="1">
    <source>
        <dbReference type="ARBA" id="ARBA00012710"/>
    </source>
</evidence>